<dbReference type="Gene3D" id="1.20.1730.10">
    <property type="entry name" value="Sodium/glucose cotransporter"/>
    <property type="match status" value="1"/>
</dbReference>
<dbReference type="CDD" id="cd11479">
    <property type="entry name" value="SLC5sbd_u3"/>
    <property type="match status" value="1"/>
</dbReference>
<feature type="transmembrane region" description="Helical" evidence="8">
    <location>
        <begin position="45"/>
        <end position="69"/>
    </location>
</feature>
<evidence type="ECO:0000256" key="3">
    <source>
        <dbReference type="ARBA" id="ARBA00022448"/>
    </source>
</evidence>
<protein>
    <submittedName>
        <fullName evidence="9">Solute:Na+ symporter, SSS family</fullName>
    </submittedName>
</protein>
<keyword evidence="6 8" id="KW-0472">Membrane</keyword>
<name>A0A1H4T021_9MICC</name>
<reference evidence="9 10" key="1">
    <citation type="submission" date="2016-10" db="EMBL/GenBank/DDBJ databases">
        <authorList>
            <person name="de Groot N.N."/>
        </authorList>
    </citation>
    <scope>NUCLEOTIDE SEQUENCE [LARGE SCALE GENOMIC DNA]</scope>
    <source>
        <strain evidence="9 10">DSM 10495</strain>
    </source>
</reference>
<feature type="transmembrane region" description="Helical" evidence="8">
    <location>
        <begin position="153"/>
        <end position="176"/>
    </location>
</feature>
<dbReference type="AlphaFoldDB" id="A0A1H4T021"/>
<feature type="transmembrane region" description="Helical" evidence="8">
    <location>
        <begin position="395"/>
        <end position="416"/>
    </location>
</feature>
<gene>
    <name evidence="9" type="ORF">SAMN04489745_3015</name>
</gene>
<dbReference type="InterPro" id="IPR001734">
    <property type="entry name" value="Na/solute_symporter"/>
</dbReference>
<evidence type="ECO:0000256" key="2">
    <source>
        <dbReference type="ARBA" id="ARBA00006434"/>
    </source>
</evidence>
<keyword evidence="3" id="KW-0813">Transport</keyword>
<dbReference type="GO" id="GO:0022857">
    <property type="term" value="F:transmembrane transporter activity"/>
    <property type="evidence" value="ECO:0007669"/>
    <property type="project" value="InterPro"/>
</dbReference>
<feature type="transmembrane region" description="Helical" evidence="8">
    <location>
        <begin position="458"/>
        <end position="476"/>
    </location>
</feature>
<accession>A0A1H4T021</accession>
<feature type="transmembrane region" description="Helical" evidence="8">
    <location>
        <begin position="6"/>
        <end position="24"/>
    </location>
</feature>
<dbReference type="InterPro" id="IPR050277">
    <property type="entry name" value="Sodium:Solute_Symporter"/>
</dbReference>
<evidence type="ECO:0000256" key="6">
    <source>
        <dbReference type="ARBA" id="ARBA00023136"/>
    </source>
</evidence>
<keyword evidence="10" id="KW-1185">Reference proteome</keyword>
<dbReference type="PANTHER" id="PTHR48086:SF7">
    <property type="entry name" value="SODIUM-SOLUTE SYMPORTER-RELATED"/>
    <property type="match status" value="1"/>
</dbReference>
<dbReference type="Pfam" id="PF00474">
    <property type="entry name" value="SSF"/>
    <property type="match status" value="1"/>
</dbReference>
<keyword evidence="5 8" id="KW-1133">Transmembrane helix</keyword>
<dbReference type="PROSITE" id="PS50283">
    <property type="entry name" value="NA_SOLUT_SYMP_3"/>
    <property type="match status" value="1"/>
</dbReference>
<feature type="transmembrane region" description="Helical" evidence="8">
    <location>
        <begin position="75"/>
        <end position="97"/>
    </location>
</feature>
<organism evidence="9 10">
    <name type="scientific">Arthrobacter woluwensis</name>
    <dbReference type="NCBI Taxonomy" id="156980"/>
    <lineage>
        <taxon>Bacteria</taxon>
        <taxon>Bacillati</taxon>
        <taxon>Actinomycetota</taxon>
        <taxon>Actinomycetes</taxon>
        <taxon>Micrococcales</taxon>
        <taxon>Micrococcaceae</taxon>
        <taxon>Arthrobacter</taxon>
    </lineage>
</organism>
<dbReference type="EMBL" id="FNSN01000003">
    <property type="protein sequence ID" value="SEC49534.1"/>
    <property type="molecule type" value="Genomic_DNA"/>
</dbReference>
<comment type="similarity">
    <text evidence="2 7">Belongs to the sodium:solute symporter (SSF) (TC 2.A.21) family.</text>
</comment>
<dbReference type="Proteomes" id="UP000182652">
    <property type="component" value="Unassembled WGS sequence"/>
</dbReference>
<keyword evidence="4 8" id="KW-0812">Transmembrane</keyword>
<dbReference type="GO" id="GO:0005886">
    <property type="term" value="C:plasma membrane"/>
    <property type="evidence" value="ECO:0007669"/>
    <property type="project" value="TreeGrafter"/>
</dbReference>
<comment type="subcellular location">
    <subcellularLocation>
        <location evidence="1">Membrane</location>
        <topology evidence="1">Multi-pass membrane protein</topology>
    </subcellularLocation>
</comment>
<feature type="transmembrane region" description="Helical" evidence="8">
    <location>
        <begin position="306"/>
        <end position="325"/>
    </location>
</feature>
<feature type="transmembrane region" description="Helical" evidence="8">
    <location>
        <begin position="222"/>
        <end position="241"/>
    </location>
</feature>
<feature type="transmembrane region" description="Helical" evidence="8">
    <location>
        <begin position="262"/>
        <end position="286"/>
    </location>
</feature>
<evidence type="ECO:0000256" key="4">
    <source>
        <dbReference type="ARBA" id="ARBA00022692"/>
    </source>
</evidence>
<feature type="transmembrane region" description="Helical" evidence="8">
    <location>
        <begin position="372"/>
        <end position="388"/>
    </location>
</feature>
<evidence type="ECO:0000256" key="8">
    <source>
        <dbReference type="SAM" id="Phobius"/>
    </source>
</evidence>
<feature type="transmembrane region" description="Helical" evidence="8">
    <location>
        <begin position="183"/>
        <end position="202"/>
    </location>
</feature>
<evidence type="ECO:0000256" key="7">
    <source>
        <dbReference type="RuleBase" id="RU362091"/>
    </source>
</evidence>
<evidence type="ECO:0000313" key="9">
    <source>
        <dbReference type="EMBL" id="SEC49534.1"/>
    </source>
</evidence>
<dbReference type="RefSeq" id="WP_066214353.1">
    <property type="nucleotide sequence ID" value="NZ_FNSN01000003.1"/>
</dbReference>
<feature type="transmembrane region" description="Helical" evidence="8">
    <location>
        <begin position="122"/>
        <end position="147"/>
    </location>
</feature>
<proteinExistence type="inferred from homology"/>
<evidence type="ECO:0000256" key="5">
    <source>
        <dbReference type="ARBA" id="ARBA00022989"/>
    </source>
</evidence>
<feature type="transmembrane region" description="Helical" evidence="8">
    <location>
        <begin position="422"/>
        <end position="446"/>
    </location>
</feature>
<evidence type="ECO:0000313" key="10">
    <source>
        <dbReference type="Proteomes" id="UP000182652"/>
    </source>
</evidence>
<dbReference type="STRING" id="156980.SAMN04489745_3015"/>
<dbReference type="InterPro" id="IPR038377">
    <property type="entry name" value="Na/Glc_symporter_sf"/>
</dbReference>
<evidence type="ECO:0000256" key="1">
    <source>
        <dbReference type="ARBA" id="ARBA00004141"/>
    </source>
</evidence>
<sequence>MDGNIINSGIVILYLVAMLAFGFWGKSRTKNNSDFLVAGRRLGPLLYTGTMAAVVLGGASTVGGVGLGYKFGISGMWLVVAIGVGVLLLSLLFAGMIQKLKIYTVSQMLTLRYGTRATQTSGIVMLAYTLMLCATSTSAYATIFVVLFGWDRWLAIAIGGAIVLVYSTIGGMWSITLADQVQFFIKTIGVFFLMLPFALGAAGGWDGIKQRVDASFFHWDGIGVQTIITYFVVYTLGLLIGQDIWQRVFTAKTPGVARWGGATAGVYCILYGLAGAVIGMAAHVALPNIDVKNLGKDVVYAEVATHILPVAIGGLVLAAAVAAMMSTASGALIAAATVARTDVAPFVASWFGRNVAVEHDKNPEEDVKENRLWVLGLGVVAIILAILVKDVVAALTIAYDILVGGLLVAILGGLVWKRGTGMGAAVSMAVGTVVTLGTMIILEINAKVPLDGVYANEPIYYGLISSAVVYIAVSFMTPPTDAKVIEAWNARLAGANAEEEPVIPAH</sequence>
<dbReference type="OrthoDB" id="9789704at2"/>
<dbReference type="PANTHER" id="PTHR48086">
    <property type="entry name" value="SODIUM/PROLINE SYMPORTER-RELATED"/>
    <property type="match status" value="1"/>
</dbReference>